<gene>
    <name evidence="7" type="ORF">LITE_LOCUS40767</name>
</gene>
<dbReference type="GO" id="GO:0006357">
    <property type="term" value="P:regulation of transcription by RNA polymerase II"/>
    <property type="evidence" value="ECO:0007669"/>
    <property type="project" value="TreeGrafter"/>
</dbReference>
<dbReference type="InterPro" id="IPR036388">
    <property type="entry name" value="WH-like_DNA-bd_sf"/>
</dbReference>
<keyword evidence="4" id="KW-0539">Nucleus</keyword>
<feature type="compositionally biased region" description="Low complexity" evidence="5">
    <location>
        <begin position="15"/>
        <end position="32"/>
    </location>
</feature>
<evidence type="ECO:0000256" key="4">
    <source>
        <dbReference type="ARBA" id="ARBA00023242"/>
    </source>
</evidence>
<comment type="caution">
    <text evidence="7">The sequence shown here is derived from an EMBL/GenBank/DDBJ whole genome shotgun (WGS) entry which is preliminary data.</text>
</comment>
<dbReference type="GO" id="GO:0003700">
    <property type="term" value="F:DNA-binding transcription factor activity"/>
    <property type="evidence" value="ECO:0007669"/>
    <property type="project" value="InterPro"/>
</dbReference>
<evidence type="ECO:0000256" key="3">
    <source>
        <dbReference type="ARBA" id="ARBA00023125"/>
    </source>
</evidence>
<dbReference type="GO" id="GO:0005634">
    <property type="term" value="C:nucleus"/>
    <property type="evidence" value="ECO:0007669"/>
    <property type="project" value="UniProtKB-SubCell"/>
</dbReference>
<evidence type="ECO:0000256" key="1">
    <source>
        <dbReference type="ARBA" id="ARBA00004123"/>
    </source>
</evidence>
<reference evidence="7" key="1">
    <citation type="submission" date="2022-08" db="EMBL/GenBank/DDBJ databases">
        <authorList>
            <person name="Gutierrez-Valencia J."/>
        </authorList>
    </citation>
    <scope>NUCLEOTIDE SEQUENCE</scope>
</reference>
<dbReference type="SMART" id="SM00415">
    <property type="entry name" value="HSF"/>
    <property type="match status" value="1"/>
</dbReference>
<feature type="non-terminal residue" evidence="7">
    <location>
        <position position="1"/>
    </location>
</feature>
<proteinExistence type="predicted"/>
<dbReference type="EMBL" id="CAMGYJ010000009">
    <property type="protein sequence ID" value="CAI0476391.1"/>
    <property type="molecule type" value="Genomic_DNA"/>
</dbReference>
<feature type="domain" description="HSF-type DNA-binding" evidence="6">
    <location>
        <begin position="55"/>
        <end position="117"/>
    </location>
</feature>
<dbReference type="InterPro" id="IPR000232">
    <property type="entry name" value="HSF_DNA-bd"/>
</dbReference>
<accession>A0AAV0Q1U2</accession>
<evidence type="ECO:0000313" key="7">
    <source>
        <dbReference type="EMBL" id="CAI0476391.1"/>
    </source>
</evidence>
<keyword evidence="8" id="KW-1185">Reference proteome</keyword>
<dbReference type="InterPro" id="IPR036390">
    <property type="entry name" value="WH_DNA-bd_sf"/>
</dbReference>
<organism evidence="7 8">
    <name type="scientific">Linum tenue</name>
    <dbReference type="NCBI Taxonomy" id="586396"/>
    <lineage>
        <taxon>Eukaryota</taxon>
        <taxon>Viridiplantae</taxon>
        <taxon>Streptophyta</taxon>
        <taxon>Embryophyta</taxon>
        <taxon>Tracheophyta</taxon>
        <taxon>Spermatophyta</taxon>
        <taxon>Magnoliopsida</taxon>
        <taxon>eudicotyledons</taxon>
        <taxon>Gunneridae</taxon>
        <taxon>Pentapetalae</taxon>
        <taxon>rosids</taxon>
        <taxon>fabids</taxon>
        <taxon>Malpighiales</taxon>
        <taxon>Linaceae</taxon>
        <taxon>Linum</taxon>
    </lineage>
</organism>
<comment type="subcellular location">
    <subcellularLocation>
        <location evidence="1">Nucleus</location>
    </subcellularLocation>
</comment>
<feature type="compositionally biased region" description="Gly residues" evidence="5">
    <location>
        <begin position="33"/>
        <end position="46"/>
    </location>
</feature>
<dbReference type="Gene3D" id="1.10.10.10">
    <property type="entry name" value="Winged helix-like DNA-binding domain superfamily/Winged helix DNA-binding domain"/>
    <property type="match status" value="1"/>
</dbReference>
<name>A0AAV0Q1U2_9ROSI</name>
<evidence type="ECO:0000256" key="5">
    <source>
        <dbReference type="SAM" id="MobiDB-lite"/>
    </source>
</evidence>
<feature type="region of interest" description="Disordered" evidence="5">
    <location>
        <begin position="1"/>
        <end position="54"/>
    </location>
</feature>
<dbReference type="Proteomes" id="UP001154282">
    <property type="component" value="Unassembled WGS sequence"/>
</dbReference>
<keyword evidence="3" id="KW-0238">DNA-binding</keyword>
<evidence type="ECO:0000313" key="8">
    <source>
        <dbReference type="Proteomes" id="UP001154282"/>
    </source>
</evidence>
<evidence type="ECO:0000259" key="6">
    <source>
        <dbReference type="SMART" id="SM00415"/>
    </source>
</evidence>
<evidence type="ECO:0000256" key="2">
    <source>
        <dbReference type="ARBA" id="ARBA00023016"/>
    </source>
</evidence>
<dbReference type="GO" id="GO:0000978">
    <property type="term" value="F:RNA polymerase II cis-regulatory region sequence-specific DNA binding"/>
    <property type="evidence" value="ECO:0007669"/>
    <property type="project" value="TreeGrafter"/>
</dbReference>
<dbReference type="AlphaFoldDB" id="A0AAV0Q1U2"/>
<sequence length="191" mass="19943">IRGSKAPELISSSQVEPTGEPAAVPVPGAAASGSGGSGGGAGGGTGETANSQRSISTPFLTKTYRLVDDPDVDDLILWNEDGSVFIGFRKVVPDRWEFANDCFKRGEKALLWDIQRGKIVVAAAAPSPTAAATVAAIPTVVRTISPSNSGEEQVISSTSSPVANAILRTTSCTTTPKLLKENEMMRRRTRS</sequence>
<keyword evidence="2" id="KW-0346">Stress response</keyword>
<dbReference type="PANTHER" id="PTHR10015">
    <property type="entry name" value="HEAT SHOCK TRANSCRIPTION FACTOR"/>
    <property type="match status" value="1"/>
</dbReference>
<dbReference type="SUPFAM" id="SSF46785">
    <property type="entry name" value="Winged helix' DNA-binding domain"/>
    <property type="match status" value="1"/>
</dbReference>
<dbReference type="PANTHER" id="PTHR10015:SF169">
    <property type="entry name" value="HEAT STRESS TRANSCRIPTION FACTOR B-2B"/>
    <property type="match status" value="1"/>
</dbReference>
<protein>
    <recommendedName>
        <fullName evidence="6">HSF-type DNA-binding domain-containing protein</fullName>
    </recommendedName>
</protein>